<accession>F4YXL9</accession>
<sequence length="95" mass="11084">MTHVWINGIRHYPAEPLDEEGVAELIEEGWDDQLILLDGKPYDTEDLCQCSSCEAFFTWRGDLDDELECEDCAEESRQAAEEQRDLESWARWACR</sequence>
<name>F4YXL9_9CAUD</name>
<keyword evidence="2" id="KW-1185">Reference proteome</keyword>
<dbReference type="RefSeq" id="YP_004421776.1">
    <property type="nucleotide sequence ID" value="NC_015466.1"/>
</dbReference>
<dbReference type="OrthoDB" id="35200at10239"/>
<dbReference type="KEGG" id="vg:10511745"/>
<dbReference type="EMBL" id="HM151342">
    <property type="protein sequence ID" value="ADK73409.1"/>
    <property type="molecule type" value="Genomic_DNA"/>
</dbReference>
<gene>
    <name evidence="1" type="ORF">RDJLphi1_gp08</name>
</gene>
<evidence type="ECO:0000313" key="2">
    <source>
        <dbReference type="Proteomes" id="UP000008742"/>
    </source>
</evidence>
<organism evidence="1 2">
    <name type="scientific">Roseobacter phage RDJL Phi 1</name>
    <dbReference type="NCBI Taxonomy" id="562742"/>
    <lineage>
        <taxon>Viruses</taxon>
        <taxon>Duplodnaviria</taxon>
        <taxon>Heunggongvirae</taxon>
        <taxon>Uroviricota</taxon>
        <taxon>Caudoviricetes</taxon>
        <taxon>Xiamenvirus</taxon>
        <taxon>Xiamenvirus RDJL1</taxon>
    </lineage>
</organism>
<proteinExistence type="predicted"/>
<protein>
    <submittedName>
        <fullName evidence="1">Uncharacterized protein</fullName>
    </submittedName>
</protein>
<dbReference type="GeneID" id="10511745"/>
<dbReference type="Proteomes" id="UP000008742">
    <property type="component" value="Segment"/>
</dbReference>
<evidence type="ECO:0000313" key="1">
    <source>
        <dbReference type="EMBL" id="ADK73409.1"/>
    </source>
</evidence>
<reference evidence="1 2" key="1">
    <citation type="journal article" date="2009" name="Appl. Environ. Microbiol.">
        <title>Roseophage RDJL Phi1, infecting the aerobic anoxygenic phototrophic bacterium Roseobacter denitrificans OCh114.</title>
        <authorList>
            <person name="Zhang Y."/>
            <person name="Jiao N."/>
        </authorList>
    </citation>
    <scope>NUCLEOTIDE SEQUENCE [LARGE SCALE GENOMIC DNA]</scope>
</reference>
<reference evidence="1 2" key="2">
    <citation type="journal article" date="2011" name="Virol. J.">
        <title>Complete genome sequence of a marine roseophage provides evidence into the evolution of gene transfer agents in alphaproteobacteria.</title>
        <authorList>
            <person name="Huang S."/>
            <person name="Zhang Y."/>
            <person name="Chen F."/>
            <person name="Jiao N."/>
        </authorList>
    </citation>
    <scope>NUCLEOTIDE SEQUENCE [LARGE SCALE GENOMIC DNA]</scope>
</reference>